<reference evidence="9 10" key="1">
    <citation type="submission" date="2024-08" db="EMBL/GenBank/DDBJ databases">
        <title>Insights into the chromosomal genome structure of Flemingia macrophylla.</title>
        <authorList>
            <person name="Ding Y."/>
            <person name="Zhao Y."/>
            <person name="Bi W."/>
            <person name="Wu M."/>
            <person name="Zhao G."/>
            <person name="Gong Y."/>
            <person name="Li W."/>
            <person name="Zhang P."/>
        </authorList>
    </citation>
    <scope>NUCLEOTIDE SEQUENCE [LARGE SCALE GENOMIC DNA]</scope>
    <source>
        <strain evidence="9">DYQJB</strain>
        <tissue evidence="9">Leaf</tissue>
    </source>
</reference>
<accession>A0ABD1L4C9</accession>
<evidence type="ECO:0000259" key="8">
    <source>
        <dbReference type="PROSITE" id="PS51294"/>
    </source>
</evidence>
<evidence type="ECO:0000256" key="6">
    <source>
        <dbReference type="ARBA" id="ARBA00023242"/>
    </source>
</evidence>
<dbReference type="InterPro" id="IPR050560">
    <property type="entry name" value="MYB_TF"/>
</dbReference>
<organism evidence="9 10">
    <name type="scientific">Flemingia macrophylla</name>
    <dbReference type="NCBI Taxonomy" id="520843"/>
    <lineage>
        <taxon>Eukaryota</taxon>
        <taxon>Viridiplantae</taxon>
        <taxon>Streptophyta</taxon>
        <taxon>Embryophyta</taxon>
        <taxon>Tracheophyta</taxon>
        <taxon>Spermatophyta</taxon>
        <taxon>Magnoliopsida</taxon>
        <taxon>eudicotyledons</taxon>
        <taxon>Gunneridae</taxon>
        <taxon>Pentapetalae</taxon>
        <taxon>rosids</taxon>
        <taxon>fabids</taxon>
        <taxon>Fabales</taxon>
        <taxon>Fabaceae</taxon>
        <taxon>Papilionoideae</taxon>
        <taxon>50 kb inversion clade</taxon>
        <taxon>NPAAA clade</taxon>
        <taxon>indigoferoid/millettioid clade</taxon>
        <taxon>Phaseoleae</taxon>
        <taxon>Flemingia</taxon>
    </lineage>
</organism>
<dbReference type="PROSITE" id="PS51294">
    <property type="entry name" value="HTH_MYB"/>
    <property type="match status" value="1"/>
</dbReference>
<dbReference type="PANTHER" id="PTHR45614">
    <property type="entry name" value="MYB PROTEIN-RELATED"/>
    <property type="match status" value="1"/>
</dbReference>
<dbReference type="EMBL" id="JBGMDY010000011">
    <property type="protein sequence ID" value="KAL2318375.1"/>
    <property type="molecule type" value="Genomic_DNA"/>
</dbReference>
<dbReference type="InterPro" id="IPR001005">
    <property type="entry name" value="SANT/Myb"/>
</dbReference>
<gene>
    <name evidence="9" type="ORF">Fmac_032251</name>
</gene>
<dbReference type="AlphaFoldDB" id="A0ABD1L4C9"/>
<evidence type="ECO:0000256" key="2">
    <source>
        <dbReference type="ARBA" id="ARBA00022737"/>
    </source>
</evidence>
<evidence type="ECO:0000256" key="1">
    <source>
        <dbReference type="ARBA" id="ARBA00004123"/>
    </source>
</evidence>
<feature type="domain" description="HTH myb-type" evidence="8">
    <location>
        <begin position="14"/>
        <end position="69"/>
    </location>
</feature>
<keyword evidence="10" id="KW-1185">Reference proteome</keyword>
<evidence type="ECO:0000256" key="4">
    <source>
        <dbReference type="ARBA" id="ARBA00023125"/>
    </source>
</evidence>
<dbReference type="Proteomes" id="UP001603857">
    <property type="component" value="Unassembled WGS sequence"/>
</dbReference>
<dbReference type="InterPro" id="IPR009057">
    <property type="entry name" value="Homeodomain-like_sf"/>
</dbReference>
<evidence type="ECO:0000313" key="9">
    <source>
        <dbReference type="EMBL" id="KAL2318375.1"/>
    </source>
</evidence>
<evidence type="ECO:0000256" key="3">
    <source>
        <dbReference type="ARBA" id="ARBA00023015"/>
    </source>
</evidence>
<dbReference type="PANTHER" id="PTHR45614:SF221">
    <property type="entry name" value="MYB DOMAIN PROTEIN 110"/>
    <property type="match status" value="1"/>
</dbReference>
<dbReference type="SUPFAM" id="SSF46689">
    <property type="entry name" value="Homeodomain-like"/>
    <property type="match status" value="1"/>
</dbReference>
<sequence>MANFLGGGQILTFKPRRRIHHWNQAEDRKLRQLVRQYGPYNWDSIAENLAGRTGKSCRLRWVNHLDPRLIKKSFSEEENA</sequence>
<dbReference type="GO" id="GO:0003677">
    <property type="term" value="F:DNA binding"/>
    <property type="evidence" value="ECO:0007669"/>
    <property type="project" value="UniProtKB-KW"/>
</dbReference>
<keyword evidence="6" id="KW-0539">Nucleus</keyword>
<keyword evidence="4" id="KW-0238">DNA-binding</keyword>
<keyword evidence="2" id="KW-0677">Repeat</keyword>
<evidence type="ECO:0000256" key="5">
    <source>
        <dbReference type="ARBA" id="ARBA00023163"/>
    </source>
</evidence>
<keyword evidence="3" id="KW-0805">Transcription regulation</keyword>
<keyword evidence="5" id="KW-0804">Transcription</keyword>
<comment type="subcellular location">
    <subcellularLocation>
        <location evidence="1">Nucleus</location>
    </subcellularLocation>
</comment>
<dbReference type="GO" id="GO:0005634">
    <property type="term" value="C:nucleus"/>
    <property type="evidence" value="ECO:0007669"/>
    <property type="project" value="UniProtKB-SubCell"/>
</dbReference>
<evidence type="ECO:0000259" key="7">
    <source>
        <dbReference type="PROSITE" id="PS50090"/>
    </source>
</evidence>
<dbReference type="Pfam" id="PF13921">
    <property type="entry name" value="Myb_DNA-bind_6"/>
    <property type="match status" value="1"/>
</dbReference>
<dbReference type="Gene3D" id="1.10.10.60">
    <property type="entry name" value="Homeodomain-like"/>
    <property type="match status" value="1"/>
</dbReference>
<protein>
    <submittedName>
        <fullName evidence="9">Uncharacterized protein</fullName>
    </submittedName>
</protein>
<dbReference type="InterPro" id="IPR017930">
    <property type="entry name" value="Myb_dom"/>
</dbReference>
<dbReference type="PROSITE" id="PS50090">
    <property type="entry name" value="MYB_LIKE"/>
    <property type="match status" value="1"/>
</dbReference>
<proteinExistence type="predicted"/>
<name>A0ABD1L4C9_9FABA</name>
<comment type="caution">
    <text evidence="9">The sequence shown here is derived from an EMBL/GenBank/DDBJ whole genome shotgun (WGS) entry which is preliminary data.</text>
</comment>
<feature type="domain" description="Myb-like" evidence="7">
    <location>
        <begin position="14"/>
        <end position="65"/>
    </location>
</feature>
<dbReference type="FunFam" id="1.10.10.60:FF:000060">
    <property type="entry name" value="MYB transcription factor"/>
    <property type="match status" value="1"/>
</dbReference>
<dbReference type="SMART" id="SM00717">
    <property type="entry name" value="SANT"/>
    <property type="match status" value="1"/>
</dbReference>
<evidence type="ECO:0000313" key="10">
    <source>
        <dbReference type="Proteomes" id="UP001603857"/>
    </source>
</evidence>
<dbReference type="CDD" id="cd00167">
    <property type="entry name" value="SANT"/>
    <property type="match status" value="1"/>
</dbReference>